<protein>
    <submittedName>
        <fullName evidence="2">MSHA biogenesis protein MshQ</fullName>
    </submittedName>
</protein>
<dbReference type="Gene3D" id="2.60.120.200">
    <property type="match status" value="1"/>
</dbReference>
<accession>A0A2I0CRM9</accession>
<gene>
    <name evidence="2" type="ORF">CW360_06340</name>
</gene>
<evidence type="ECO:0000313" key="2">
    <source>
        <dbReference type="EMBL" id="PKF71788.1"/>
    </source>
</evidence>
<evidence type="ECO:0000313" key="3">
    <source>
        <dbReference type="Proteomes" id="UP000242861"/>
    </source>
</evidence>
<dbReference type="InterPro" id="IPR046524">
    <property type="entry name" value="DUF6701"/>
</dbReference>
<dbReference type="EMBL" id="PIYS01000008">
    <property type="protein sequence ID" value="PKF71788.1"/>
    <property type="molecule type" value="Genomic_DNA"/>
</dbReference>
<dbReference type="SUPFAM" id="SSF49899">
    <property type="entry name" value="Concanavalin A-like lectins/glucanases"/>
    <property type="match status" value="1"/>
</dbReference>
<reference evidence="3" key="1">
    <citation type="submission" date="2017-12" db="EMBL/GenBank/DDBJ databases">
        <authorList>
            <person name="Yu X.-Y."/>
        </authorList>
    </citation>
    <scope>NUCLEOTIDE SEQUENCE [LARGE SCALE GENOMIC DNA]</scope>
    <source>
        <strain evidence="3">ZYSR67-Z</strain>
    </source>
</reference>
<feature type="domain" description="DUF6701" evidence="1">
    <location>
        <begin position="706"/>
        <end position="1289"/>
    </location>
</feature>
<organism evidence="2 3">
    <name type="scientific">Pseudomonas fluvialis</name>
    <dbReference type="NCBI Taxonomy" id="1793966"/>
    <lineage>
        <taxon>Bacteria</taxon>
        <taxon>Pseudomonadati</taxon>
        <taxon>Pseudomonadota</taxon>
        <taxon>Gammaproteobacteria</taxon>
        <taxon>Pseudomonadales</taxon>
        <taxon>Pseudomonadaceae</taxon>
        <taxon>Pseudomonas</taxon>
    </lineage>
</organism>
<evidence type="ECO:0000259" key="1">
    <source>
        <dbReference type="Pfam" id="PF20419"/>
    </source>
</evidence>
<sequence>MLLLLLAGQASAATYGFGNGWFVSSNYPPCSGSWSQSGSTYTCTGRVSLASGDILRVNTGWGTSPSDITVYALAGFSLNNNSIGNSDYRISLRSDYGSVDAIGSNSIQGSVLSASGGISLSGTAVSAAVSGTGAVILANSQIGGSVSGQDGVTSTNSQIQGSLTAGSGAISLTDSTVLGNVNGQNGVTSTNSQVQGSLTASNGAINLTGGQVNGLVTSNCCTLTSNGSNLLGGANANSGLNISGGTLSGNFAANSNPALFSGVTLTSGSVTGGSATFTDSQLGTPDSPVTVTTQSGAVTLNNSEAFGNFTAPHYSTIFVNSPSSVTGTCLPNSTPANACQPAAPTCFFDDSFERGSLGDAWVTTRRSGTFNIGIANNSGRRLRLTNDSSNVATAATLQWLLPAARNLVTIEFDYFAYSNSASRGADGIAVILSDGSVTPQPGSFGGSLGYAQRDNGDPGFAGGWLGIGLDEYGNFANPTEGRNGGPGFRRDSITLRGSQAGAYRYLAGTGTLDPEVDSNIASSSARPGHRYRIVVDSRVSGQAMVSVARRTSSGGSFQTLVAPFNALASAGQGSIPSDFLLSFTGSTGGSVNIHELDNLQVCAVRYRPVGPQIDHFRFSHASSSLTCNPLEVTLRACLNATCSQLYTDPVTVELSPSALWVGGNPLTFTGGVTTLQLRGNTPGTVTLGVNSSTPPARAFGTNLCSTADCRVSFVESGFIIDAPDVLAAKPASATIRAVRADPANPQACVPGFAGGSRTLQWRAGYIEPNSGSQPVLLNGTPLSSSYTPLSVTFDSSASASLPLRYDDAGQMRLEARYAPSSGDEAGLVMTGEDSFVSRPYGLCLQTASSCAEGSDYSACPVMPGGVRAGDAFDLDLRAVAWRRDGQPLTADELCGNPTTANFRLGDIALSHQLLAPTAGVPGTLSLDRYSHVLGESTRVRPALSEVGVFRLTASPPSYFGQPINGGSSAPLGRLPPAWLEAQGSAALQAACTAFSYQGQAMGFAQPPQLEVLARNRQGQVTANYDRPGFWRLALPARASQASGLPYLSVVSEAGRNPFASAQPGADLNTRLQVQGSVLSSVDNATLGDGRRTFRWTGESLLYAPAAAPQSEDLPFTASVQMEFAAAALQDSDGVCQGAGGSCSGYTFSFAGTEVRLGRLQIGNAHGSELQSLSLPLQLQSWQSQAGRNLFLAENADSCSNALLQTAELGPYSGNLEGHTHASLGWPLAAQGSLLLSAPGAGNQGSVLARLRDTPAWLWFDWRGAGREPASGLASFGIHRGSAPLIYRRELYRTQ</sequence>
<dbReference type="Pfam" id="PF20419">
    <property type="entry name" value="DUF6701"/>
    <property type="match status" value="1"/>
</dbReference>
<comment type="caution">
    <text evidence="2">The sequence shown here is derived from an EMBL/GenBank/DDBJ whole genome shotgun (WGS) entry which is preliminary data.</text>
</comment>
<name>A0A2I0CRM9_9PSED</name>
<dbReference type="Proteomes" id="UP000242861">
    <property type="component" value="Unassembled WGS sequence"/>
</dbReference>
<proteinExistence type="predicted"/>
<dbReference type="InterPro" id="IPR013320">
    <property type="entry name" value="ConA-like_dom_sf"/>
</dbReference>